<protein>
    <recommendedName>
        <fullName evidence="1">Transposase (putative) gypsy type domain-containing protein</fullName>
    </recommendedName>
</protein>
<comment type="caution">
    <text evidence="2">The sequence shown here is derived from an EMBL/GenBank/DDBJ whole genome shotgun (WGS) entry which is preliminary data.</text>
</comment>
<dbReference type="AlphaFoldDB" id="A0A392LXM8"/>
<evidence type="ECO:0000313" key="2">
    <source>
        <dbReference type="EMBL" id="MCH79717.1"/>
    </source>
</evidence>
<dbReference type="PANTHER" id="PTHR31099:SF49">
    <property type="entry name" value="MYOSIN HEAVY CHAIN-LIKE PROTEIN"/>
    <property type="match status" value="1"/>
</dbReference>
<name>A0A392LXM8_9FABA</name>
<evidence type="ECO:0000313" key="3">
    <source>
        <dbReference type="Proteomes" id="UP000265520"/>
    </source>
</evidence>
<evidence type="ECO:0000259" key="1">
    <source>
        <dbReference type="Pfam" id="PF04195"/>
    </source>
</evidence>
<dbReference type="PANTHER" id="PTHR31099">
    <property type="entry name" value="OS06G0165300 PROTEIN"/>
    <property type="match status" value="1"/>
</dbReference>
<keyword evidence="3" id="KW-1185">Reference proteome</keyword>
<accession>A0A392LXM8</accession>
<dbReference type="Pfam" id="PF04195">
    <property type="entry name" value="Transposase_28"/>
    <property type="match status" value="1"/>
</dbReference>
<organism evidence="2 3">
    <name type="scientific">Trifolium medium</name>
    <dbReference type="NCBI Taxonomy" id="97028"/>
    <lineage>
        <taxon>Eukaryota</taxon>
        <taxon>Viridiplantae</taxon>
        <taxon>Streptophyta</taxon>
        <taxon>Embryophyta</taxon>
        <taxon>Tracheophyta</taxon>
        <taxon>Spermatophyta</taxon>
        <taxon>Magnoliopsida</taxon>
        <taxon>eudicotyledons</taxon>
        <taxon>Gunneridae</taxon>
        <taxon>Pentapetalae</taxon>
        <taxon>rosids</taxon>
        <taxon>fabids</taxon>
        <taxon>Fabales</taxon>
        <taxon>Fabaceae</taxon>
        <taxon>Papilionoideae</taxon>
        <taxon>50 kb inversion clade</taxon>
        <taxon>NPAAA clade</taxon>
        <taxon>Hologalegina</taxon>
        <taxon>IRL clade</taxon>
        <taxon>Trifolieae</taxon>
        <taxon>Trifolium</taxon>
    </lineage>
</organism>
<dbReference type="EMBL" id="LXQA010000308">
    <property type="protein sequence ID" value="MCH79717.1"/>
    <property type="molecule type" value="Genomic_DNA"/>
</dbReference>
<proteinExistence type="predicted"/>
<dbReference type="Proteomes" id="UP000265520">
    <property type="component" value="Unassembled WGS sequence"/>
</dbReference>
<gene>
    <name evidence="2" type="ORF">A2U01_0000472</name>
</gene>
<sequence>MAVEEAGTSRRKWMVGPTREDPYAWIAEEARERSILTKTFEPKFTVVEERMEEDPENWAAYVLKEGQRVYSDFGEHRFAMYEFVFEKLGVRMPFSEFAMAVFDHLHLAPSQLNPNSIGFIWAYELVCKHQKIVPSVPVFFVIFQIQRKSKGGRQCWVSLKSKVKLFEMFVDSVCGFKSRYYIVGAVSEEAKKSLYRTVTEEVNGEQVSRLKPKFPLSWTFDHFLNWTDSYLTKVGGLSEQERADLKRLQNWVDSFVLGPCVYKMVVDGKRVTVPYLGKDGKQVFAPRFIDTKRLLSCKSDAARQILLDQMAQEGT</sequence>
<feature type="domain" description="Transposase (putative) gypsy type" evidence="1">
    <location>
        <begin position="87"/>
        <end position="146"/>
    </location>
</feature>
<reference evidence="2 3" key="1">
    <citation type="journal article" date="2018" name="Front. Plant Sci.">
        <title>Red Clover (Trifolium pratense) and Zigzag Clover (T. medium) - A Picture of Genomic Similarities and Differences.</title>
        <authorList>
            <person name="Dluhosova J."/>
            <person name="Istvanek J."/>
            <person name="Nedelnik J."/>
            <person name="Repkova J."/>
        </authorList>
    </citation>
    <scope>NUCLEOTIDE SEQUENCE [LARGE SCALE GENOMIC DNA]</scope>
    <source>
        <strain evidence="3">cv. 10/8</strain>
        <tissue evidence="2">Leaf</tissue>
    </source>
</reference>
<dbReference type="InterPro" id="IPR007321">
    <property type="entry name" value="Transposase_28"/>
</dbReference>